<dbReference type="CDD" id="cd09008">
    <property type="entry name" value="MTAN"/>
    <property type="match status" value="1"/>
</dbReference>
<dbReference type="UniPathway" id="UPA00904">
    <property type="reaction ID" value="UER00871"/>
</dbReference>
<dbReference type="NCBIfam" id="TIGR01704">
    <property type="entry name" value="MTA_SAH-Nsdase"/>
    <property type="match status" value="1"/>
</dbReference>
<dbReference type="InterPro" id="IPR010049">
    <property type="entry name" value="MTA_SAH_Nsdase"/>
</dbReference>
<dbReference type="RefSeq" id="WP_078808807.1">
    <property type="nucleotide sequence ID" value="NZ_FUWM01000003.1"/>
</dbReference>
<reference evidence="8" key="1">
    <citation type="submission" date="2017-02" db="EMBL/GenBank/DDBJ databases">
        <authorList>
            <person name="Varghese N."/>
            <person name="Submissions S."/>
        </authorList>
    </citation>
    <scope>NUCLEOTIDE SEQUENCE [LARGE SCALE GENOMIC DNA]</scope>
    <source>
        <strain evidence="8">ATCC BAA-73</strain>
    </source>
</reference>
<evidence type="ECO:0000256" key="3">
    <source>
        <dbReference type="ARBA" id="ARBA00022605"/>
    </source>
</evidence>
<dbReference type="Gene3D" id="3.40.50.1580">
    <property type="entry name" value="Nucleoside phosphorylase domain"/>
    <property type="match status" value="1"/>
</dbReference>
<evidence type="ECO:0000256" key="1">
    <source>
        <dbReference type="ARBA" id="ARBA00004945"/>
    </source>
</evidence>
<protein>
    <recommendedName>
        <fullName evidence="2">adenosylhomocysteine nucleosidase</fullName>
        <ecNumber evidence="2">3.2.2.9</ecNumber>
    </recommendedName>
</protein>
<dbReference type="InterPro" id="IPR035994">
    <property type="entry name" value="Nucleoside_phosphorylase_sf"/>
</dbReference>
<dbReference type="Proteomes" id="UP000190625">
    <property type="component" value="Unassembled WGS sequence"/>
</dbReference>
<evidence type="ECO:0000256" key="5">
    <source>
        <dbReference type="ARBA" id="ARBA00023167"/>
    </source>
</evidence>
<dbReference type="AlphaFoldDB" id="A0A1T4JKF9"/>
<evidence type="ECO:0000256" key="2">
    <source>
        <dbReference type="ARBA" id="ARBA00011974"/>
    </source>
</evidence>
<dbReference type="PANTHER" id="PTHR46832">
    <property type="entry name" value="5'-METHYLTHIOADENOSINE/S-ADENOSYLHOMOCYSTEINE NUCLEOSIDASE"/>
    <property type="match status" value="1"/>
</dbReference>
<keyword evidence="5" id="KW-0486">Methionine biosynthesis</keyword>
<dbReference type="GO" id="GO:0009164">
    <property type="term" value="P:nucleoside catabolic process"/>
    <property type="evidence" value="ECO:0007669"/>
    <property type="project" value="InterPro"/>
</dbReference>
<dbReference type="GO" id="GO:0019509">
    <property type="term" value="P:L-methionine salvage from methylthioadenosine"/>
    <property type="evidence" value="ECO:0007669"/>
    <property type="project" value="UniProtKB-UniPathway"/>
</dbReference>
<dbReference type="EMBL" id="FUWM01000003">
    <property type="protein sequence ID" value="SJZ30618.1"/>
    <property type="molecule type" value="Genomic_DNA"/>
</dbReference>
<name>A0A1T4JKF9_9FIRM</name>
<keyword evidence="8" id="KW-1185">Reference proteome</keyword>
<evidence type="ECO:0000259" key="6">
    <source>
        <dbReference type="Pfam" id="PF01048"/>
    </source>
</evidence>
<sequence>MKLGIIGAMDVEIELLKEDLELKSEVKQANIKFYEGNLNDKEVVLVRSGVGKVNAALCAQILIDRFGVDKVIFTGVAGAVDEKLDVGDIVISIDTIQHDLDATPLDYELGEVPEMDKIIFKADEELVELAKEAGEKVKESGEDIKVIKGRVLSGDQFIASVEKVNWLREKFKGYCAEMEGAAVGQACFLNDTPFVVIRSMSDKADGSADVDYPTFMKVAADRSYQIVEEMLNNI</sequence>
<dbReference type="STRING" id="142842.SAMN02745118_00093"/>
<evidence type="ECO:0000256" key="4">
    <source>
        <dbReference type="ARBA" id="ARBA00022801"/>
    </source>
</evidence>
<gene>
    <name evidence="7" type="ORF">SAMN02745118_00093</name>
</gene>
<proteinExistence type="predicted"/>
<dbReference type="PANTHER" id="PTHR46832:SF1">
    <property type="entry name" value="5'-METHYLTHIOADENOSINE_S-ADENOSYLHOMOCYSTEINE NUCLEOSIDASE"/>
    <property type="match status" value="1"/>
</dbReference>
<dbReference type="NCBIfam" id="NF004079">
    <property type="entry name" value="PRK05584.1"/>
    <property type="match status" value="1"/>
</dbReference>
<feature type="domain" description="Nucleoside phosphorylase" evidence="6">
    <location>
        <begin position="2"/>
        <end position="231"/>
    </location>
</feature>
<dbReference type="InterPro" id="IPR000845">
    <property type="entry name" value="Nucleoside_phosphorylase_d"/>
</dbReference>
<dbReference type="OrthoDB" id="9792278at2"/>
<evidence type="ECO:0000313" key="8">
    <source>
        <dbReference type="Proteomes" id="UP000190625"/>
    </source>
</evidence>
<dbReference type="GO" id="GO:0008782">
    <property type="term" value="F:adenosylhomocysteine nucleosidase activity"/>
    <property type="evidence" value="ECO:0007669"/>
    <property type="project" value="UniProtKB-EC"/>
</dbReference>
<organism evidence="7 8">
    <name type="scientific">Selenihalanaerobacter shriftii</name>
    <dbReference type="NCBI Taxonomy" id="142842"/>
    <lineage>
        <taxon>Bacteria</taxon>
        <taxon>Bacillati</taxon>
        <taxon>Bacillota</taxon>
        <taxon>Clostridia</taxon>
        <taxon>Halanaerobiales</taxon>
        <taxon>Halobacteroidaceae</taxon>
        <taxon>Selenihalanaerobacter</taxon>
    </lineage>
</organism>
<dbReference type="Pfam" id="PF01048">
    <property type="entry name" value="PNP_UDP_1"/>
    <property type="match status" value="1"/>
</dbReference>
<evidence type="ECO:0000313" key="7">
    <source>
        <dbReference type="EMBL" id="SJZ30618.1"/>
    </source>
</evidence>
<keyword evidence="4" id="KW-0378">Hydrolase</keyword>
<comment type="pathway">
    <text evidence="1">Amino-acid biosynthesis; L-methionine biosynthesis via salvage pathway; S-methyl-5-thio-alpha-D-ribose 1-phosphate from S-methyl-5'-thioadenosine (hydrolase route): step 1/2.</text>
</comment>
<dbReference type="GO" id="GO:0005829">
    <property type="term" value="C:cytosol"/>
    <property type="evidence" value="ECO:0007669"/>
    <property type="project" value="TreeGrafter"/>
</dbReference>
<dbReference type="GO" id="GO:0008930">
    <property type="term" value="F:methylthioadenosine nucleosidase activity"/>
    <property type="evidence" value="ECO:0007669"/>
    <property type="project" value="InterPro"/>
</dbReference>
<dbReference type="EC" id="3.2.2.9" evidence="2"/>
<accession>A0A1T4JKF9</accession>
<keyword evidence="3" id="KW-0028">Amino-acid biosynthesis</keyword>
<dbReference type="GO" id="GO:0019284">
    <property type="term" value="P:L-methionine salvage from S-adenosylmethionine"/>
    <property type="evidence" value="ECO:0007669"/>
    <property type="project" value="TreeGrafter"/>
</dbReference>
<dbReference type="SUPFAM" id="SSF53167">
    <property type="entry name" value="Purine and uridine phosphorylases"/>
    <property type="match status" value="1"/>
</dbReference>